<evidence type="ECO:0000313" key="9">
    <source>
        <dbReference type="Proteomes" id="UP000606490"/>
    </source>
</evidence>
<keyword evidence="3" id="KW-0597">Phosphoprotein</keyword>
<name>A0ABS1VB31_9PROT</name>
<accession>A0ABS1VB31</accession>
<dbReference type="RefSeq" id="WP_202828631.1">
    <property type="nucleotide sequence ID" value="NZ_JAEUXJ010000021.1"/>
</dbReference>
<keyword evidence="9" id="KW-1185">Reference proteome</keyword>
<evidence type="ECO:0000256" key="4">
    <source>
        <dbReference type="ARBA" id="ARBA00022679"/>
    </source>
</evidence>
<keyword evidence="4" id="KW-0808">Transferase</keyword>
<evidence type="ECO:0000256" key="5">
    <source>
        <dbReference type="ARBA" id="ARBA00022741"/>
    </source>
</evidence>
<evidence type="ECO:0000256" key="1">
    <source>
        <dbReference type="ARBA" id="ARBA00000085"/>
    </source>
</evidence>
<keyword evidence="6" id="KW-0418">Kinase</keyword>
<evidence type="ECO:0000256" key="7">
    <source>
        <dbReference type="ARBA" id="ARBA00022840"/>
    </source>
</evidence>
<comment type="catalytic activity">
    <reaction evidence="1">
        <text>ATP + protein L-histidine = ADP + protein N-phospho-L-histidine.</text>
        <dbReference type="EC" id="2.7.13.3"/>
    </reaction>
</comment>
<evidence type="ECO:0000256" key="3">
    <source>
        <dbReference type="ARBA" id="ARBA00022553"/>
    </source>
</evidence>
<dbReference type="EC" id="2.7.13.3" evidence="2"/>
<dbReference type="EMBL" id="JAEUXJ010000021">
    <property type="protein sequence ID" value="MBL6458891.1"/>
    <property type="molecule type" value="Genomic_DNA"/>
</dbReference>
<dbReference type="PANTHER" id="PTHR41523">
    <property type="entry name" value="TWO-COMPONENT SYSTEM SENSOR PROTEIN"/>
    <property type="match status" value="1"/>
</dbReference>
<sequence length="85" mass="8889">MPAGRVAVSWSLQGGPWGRLRLRWAEVGGPPVAGPPPRRGFGTRVMDGTVRGQLGGEISLAWAASGLVCEMEVPLKPGRELTGIA</sequence>
<comment type="caution">
    <text evidence="8">The sequence shown here is derived from an EMBL/GenBank/DDBJ whole genome shotgun (WGS) entry which is preliminary data.</text>
</comment>
<protein>
    <recommendedName>
        <fullName evidence="2">histidine kinase</fullName>
        <ecNumber evidence="2">2.7.13.3</ecNumber>
    </recommendedName>
</protein>
<keyword evidence="7" id="KW-0067">ATP-binding</keyword>
<dbReference type="PANTHER" id="PTHR41523:SF7">
    <property type="entry name" value="HISTIDINE KINASE"/>
    <property type="match status" value="1"/>
</dbReference>
<gene>
    <name evidence="8" type="ORF">JMJ55_26540</name>
</gene>
<reference evidence="8 9" key="1">
    <citation type="submission" date="2021-01" db="EMBL/GenBank/DDBJ databases">
        <title>Belnapia mucosa sp. nov. and Belnapia arida sp. nov., isolated from the Tabernas Desert (Almeria, Spain).</title>
        <authorList>
            <person name="Molina-Menor E."/>
            <person name="Vidal-Verdu A."/>
            <person name="Calonge A."/>
            <person name="Satari L."/>
            <person name="Pereto Magraner J."/>
            <person name="Porcar Miralles M."/>
        </authorList>
    </citation>
    <scope>NUCLEOTIDE SEQUENCE [LARGE SCALE GENOMIC DNA]</scope>
    <source>
        <strain evidence="8 9">T6</strain>
    </source>
</reference>
<dbReference type="Proteomes" id="UP000606490">
    <property type="component" value="Unassembled WGS sequence"/>
</dbReference>
<evidence type="ECO:0000313" key="8">
    <source>
        <dbReference type="EMBL" id="MBL6458891.1"/>
    </source>
</evidence>
<proteinExistence type="predicted"/>
<evidence type="ECO:0000256" key="6">
    <source>
        <dbReference type="ARBA" id="ARBA00022777"/>
    </source>
</evidence>
<keyword evidence="5" id="KW-0547">Nucleotide-binding</keyword>
<organism evidence="8 9">
    <name type="scientific">Belnapia mucosa</name>
    <dbReference type="NCBI Taxonomy" id="2804532"/>
    <lineage>
        <taxon>Bacteria</taxon>
        <taxon>Pseudomonadati</taxon>
        <taxon>Pseudomonadota</taxon>
        <taxon>Alphaproteobacteria</taxon>
        <taxon>Acetobacterales</taxon>
        <taxon>Roseomonadaceae</taxon>
        <taxon>Belnapia</taxon>
    </lineage>
</organism>
<evidence type="ECO:0000256" key="2">
    <source>
        <dbReference type="ARBA" id="ARBA00012438"/>
    </source>
</evidence>